<dbReference type="PANTHER" id="PTHR22872:SF2">
    <property type="entry name" value="INHIBITOR OF BRUTON TYROSINE KINASE"/>
    <property type="match status" value="1"/>
</dbReference>
<dbReference type="GeneID" id="68105034"/>
<dbReference type="Pfam" id="PF13540">
    <property type="entry name" value="RCC1_2"/>
    <property type="match status" value="1"/>
</dbReference>
<dbReference type="Proteomes" id="UP000816034">
    <property type="component" value="Unassembled WGS sequence"/>
</dbReference>
<dbReference type="SUPFAM" id="SSF50985">
    <property type="entry name" value="RCC1/BLIP-II"/>
    <property type="match status" value="2"/>
</dbReference>
<dbReference type="RefSeq" id="XP_044554222.1">
    <property type="nucleotide sequence ID" value="XM_044688362.1"/>
</dbReference>
<proteinExistence type="predicted"/>
<dbReference type="PROSITE" id="PS50012">
    <property type="entry name" value="RCC1_3"/>
    <property type="match status" value="1"/>
</dbReference>
<dbReference type="InterPro" id="IPR009091">
    <property type="entry name" value="RCC1/BLIP-II"/>
</dbReference>
<evidence type="ECO:0000256" key="1">
    <source>
        <dbReference type="ARBA" id="ARBA00022737"/>
    </source>
</evidence>
<dbReference type="EMBL" id="PYSW02000005">
    <property type="protein sequence ID" value="KAG2392328.1"/>
    <property type="molecule type" value="Genomic_DNA"/>
</dbReference>
<feature type="repeat" description="RCC1" evidence="2">
    <location>
        <begin position="215"/>
        <end position="272"/>
    </location>
</feature>
<evidence type="ECO:0000256" key="2">
    <source>
        <dbReference type="PROSITE-ProRule" id="PRU00235"/>
    </source>
</evidence>
<protein>
    <submittedName>
        <fullName evidence="4">Uncharacterized protein</fullName>
    </submittedName>
</protein>
<dbReference type="InterPro" id="IPR000408">
    <property type="entry name" value="Reg_chr_condens"/>
</dbReference>
<feature type="compositionally biased region" description="Polar residues" evidence="3">
    <location>
        <begin position="11"/>
        <end position="20"/>
    </location>
</feature>
<comment type="caution">
    <text evidence="4">The sequence shown here is derived from an EMBL/GenBank/DDBJ whole genome shotgun (WGS) entry which is preliminary data.</text>
</comment>
<sequence length="426" mass="48126">MGLKKSKHSNSELQNVLPPSQSPNHINIPIAVNTDDCTFMFIGNHTFLIPTVKLNDVMRKMEYRDDWIPIQFMIGGKDASQNVMAFGHSDSLVIIVTADFKIYCAGKSSELNSVFMNTTWRDFKIIHNTLDDFVDEIYCIKESALFVTKTERSVFAFSNSKFAKLGLGDEMTTVDPVKLKVAHQITKGLVEEMEFPKIKSISFSENITAFLTEEGKVLVCGNGKELRLPIKDESEQPYRRLDTPTLIKSLLKNKVITQVACGDHHMLFLTNNGELYVCGEGTKGQLGNGKQENVEGAVKRVKFGLNVKFIAAQRDFSVIVTENDQVWRFGDLEWQVKSKPFIYPLPQLLTEYNDLGNPPVKKIMAIHSATIIQTVSDQIYIVGPLDYKLGYEGFRRIEIPKPSLNTNVKLHLAINSMVCEFLEEEQ</sequence>
<dbReference type="InterPro" id="IPR051625">
    <property type="entry name" value="Signaling_Regulatory_Domain"/>
</dbReference>
<dbReference type="PANTHER" id="PTHR22872">
    <property type="entry name" value="BTK-BINDING PROTEIN-RELATED"/>
    <property type="match status" value="1"/>
</dbReference>
<evidence type="ECO:0000313" key="5">
    <source>
        <dbReference type="Proteomes" id="UP000816034"/>
    </source>
</evidence>
<evidence type="ECO:0000256" key="3">
    <source>
        <dbReference type="SAM" id="MobiDB-lite"/>
    </source>
</evidence>
<dbReference type="Gene3D" id="2.130.10.30">
    <property type="entry name" value="Regulator of chromosome condensation 1/beta-lactamase-inhibitor protein II"/>
    <property type="match status" value="1"/>
</dbReference>
<feature type="region of interest" description="Disordered" evidence="3">
    <location>
        <begin position="1"/>
        <end position="20"/>
    </location>
</feature>
<keyword evidence="1" id="KW-0677">Repeat</keyword>
<reference evidence="4 5" key="1">
    <citation type="journal article" date="2018" name="BMC Genomics">
        <title>The genome of Naegleria lovaniensis, the basis for a comparative approach to unravel pathogenicity factors of the human pathogenic amoeba N. fowleri.</title>
        <authorList>
            <person name="Liechti N."/>
            <person name="Schurch N."/>
            <person name="Bruggmann R."/>
            <person name="Wittwer M."/>
        </authorList>
    </citation>
    <scope>NUCLEOTIDE SEQUENCE [LARGE SCALE GENOMIC DNA]</scope>
    <source>
        <strain evidence="4 5">ATCC 30569</strain>
    </source>
</reference>
<accession>A0AA88GWI6</accession>
<dbReference type="AlphaFoldDB" id="A0AA88GWI6"/>
<gene>
    <name evidence="4" type="ORF">C9374_012580</name>
</gene>
<organism evidence="4 5">
    <name type="scientific">Naegleria lovaniensis</name>
    <name type="common">Amoeba</name>
    <dbReference type="NCBI Taxonomy" id="51637"/>
    <lineage>
        <taxon>Eukaryota</taxon>
        <taxon>Discoba</taxon>
        <taxon>Heterolobosea</taxon>
        <taxon>Tetramitia</taxon>
        <taxon>Eutetramitia</taxon>
        <taxon>Vahlkampfiidae</taxon>
        <taxon>Naegleria</taxon>
    </lineage>
</organism>
<evidence type="ECO:0000313" key="4">
    <source>
        <dbReference type="EMBL" id="KAG2392328.1"/>
    </source>
</evidence>
<name>A0AA88GWI6_NAELO</name>
<keyword evidence="5" id="KW-1185">Reference proteome</keyword>